<dbReference type="EMBL" id="QJTF01000039">
    <property type="protein sequence ID" value="PYE85160.1"/>
    <property type="molecule type" value="Genomic_DNA"/>
</dbReference>
<name>A0A318STI8_9HYPH</name>
<dbReference type="SUPFAM" id="SSF160631">
    <property type="entry name" value="SMI1/KNR4-like"/>
    <property type="match status" value="1"/>
</dbReference>
<evidence type="ECO:0000313" key="2">
    <source>
        <dbReference type="Proteomes" id="UP000247454"/>
    </source>
</evidence>
<dbReference type="InterPro" id="IPR037883">
    <property type="entry name" value="Knr4/Smi1-like_sf"/>
</dbReference>
<dbReference type="OrthoDB" id="7375812at2"/>
<sequence length="178" mass="20083">MSEQTYREAIRLLQNNGLHPLKVRRPALEDIILLERRLNVRLPRSYRAMLLDFGLLQVESISIAGIGNAGLDGTTSSSVVFSTEKDRRNGLITDTMIQIGVTGYGPFYFIDCAEIDANGEAPVWEAQGNGVSYGKAKIANSFGDFLLNEVHSLLKNLREDHESEYSKYWKERSKDFDH</sequence>
<protein>
    <submittedName>
        <fullName evidence="1">SUKH superfamily protein</fullName>
    </submittedName>
</protein>
<keyword evidence="2" id="KW-1185">Reference proteome</keyword>
<dbReference type="Pfam" id="PF14567">
    <property type="entry name" value="SUKH_5"/>
    <property type="match status" value="1"/>
</dbReference>
<dbReference type="RefSeq" id="WP_110754736.1">
    <property type="nucleotide sequence ID" value="NZ_QJTF01000039.1"/>
</dbReference>
<dbReference type="AlphaFoldDB" id="A0A318STI8"/>
<organism evidence="1 2">
    <name type="scientific">Phyllobacterium leguminum</name>
    <dbReference type="NCBI Taxonomy" id="314237"/>
    <lineage>
        <taxon>Bacteria</taxon>
        <taxon>Pseudomonadati</taxon>
        <taxon>Pseudomonadota</taxon>
        <taxon>Alphaproteobacteria</taxon>
        <taxon>Hyphomicrobiales</taxon>
        <taxon>Phyllobacteriaceae</taxon>
        <taxon>Phyllobacterium</taxon>
    </lineage>
</organism>
<dbReference type="Gene3D" id="3.40.1580.10">
    <property type="entry name" value="SMI1/KNR4-like"/>
    <property type="match status" value="1"/>
</dbReference>
<gene>
    <name evidence="1" type="ORF">C7477_1394</name>
</gene>
<comment type="caution">
    <text evidence="1">The sequence shown here is derived from an EMBL/GenBank/DDBJ whole genome shotgun (WGS) entry which is preliminary data.</text>
</comment>
<reference evidence="1 2" key="1">
    <citation type="submission" date="2018-06" db="EMBL/GenBank/DDBJ databases">
        <title>Genomic Encyclopedia of Type Strains, Phase III (KMG-III): the genomes of soil and plant-associated and newly described type strains.</title>
        <authorList>
            <person name="Whitman W."/>
        </authorList>
    </citation>
    <scope>NUCLEOTIDE SEQUENCE [LARGE SCALE GENOMIC DNA]</scope>
    <source>
        <strain evidence="1 2">ORS 1419</strain>
    </source>
</reference>
<proteinExistence type="predicted"/>
<dbReference type="Proteomes" id="UP000247454">
    <property type="component" value="Unassembled WGS sequence"/>
</dbReference>
<accession>A0A318STI8</accession>
<evidence type="ECO:0000313" key="1">
    <source>
        <dbReference type="EMBL" id="PYE85160.1"/>
    </source>
</evidence>